<dbReference type="EMBL" id="OU015584">
    <property type="protein sequence ID" value="CAG5080390.1"/>
    <property type="molecule type" value="Genomic_DNA"/>
</dbReference>
<evidence type="ECO:0000313" key="2">
    <source>
        <dbReference type="Proteomes" id="UP000683507"/>
    </source>
</evidence>
<dbReference type="AlphaFoldDB" id="A0A916JN55"/>
<gene>
    <name evidence="1" type="ORF">CRYO30217_01288</name>
</gene>
<dbReference type="InterPro" id="IPR032315">
    <property type="entry name" value="DUF4846"/>
</dbReference>
<name>A0A916JN55_9FLAO</name>
<dbReference type="Proteomes" id="UP000683507">
    <property type="component" value="Chromosome"/>
</dbReference>
<organism evidence="1 2">
    <name type="scientific">Parvicella tangerina</name>
    <dbReference type="NCBI Taxonomy" id="2829795"/>
    <lineage>
        <taxon>Bacteria</taxon>
        <taxon>Pseudomonadati</taxon>
        <taxon>Bacteroidota</taxon>
        <taxon>Flavobacteriia</taxon>
        <taxon>Flavobacteriales</taxon>
        <taxon>Parvicellaceae</taxon>
        <taxon>Parvicella</taxon>
    </lineage>
</organism>
<dbReference type="RefSeq" id="WP_258541496.1">
    <property type="nucleotide sequence ID" value="NZ_OU015584.1"/>
</dbReference>
<dbReference type="KEGG" id="ptan:CRYO30217_01288"/>
<dbReference type="Pfam" id="PF16138">
    <property type="entry name" value="DUF4846"/>
    <property type="match status" value="1"/>
</dbReference>
<proteinExistence type="predicted"/>
<accession>A0A916JN55</accession>
<reference evidence="1" key="1">
    <citation type="submission" date="2021-04" db="EMBL/GenBank/DDBJ databases">
        <authorList>
            <person name="Rodrigo-Torres L."/>
            <person name="Arahal R. D."/>
            <person name="Lucena T."/>
        </authorList>
    </citation>
    <scope>NUCLEOTIDE SEQUENCE</scope>
    <source>
        <strain evidence="1">AS29M-1</strain>
    </source>
</reference>
<evidence type="ECO:0008006" key="3">
    <source>
        <dbReference type="Google" id="ProtNLM"/>
    </source>
</evidence>
<protein>
    <recommendedName>
        <fullName evidence="3">DUF4846 domain-containing protein</fullName>
    </recommendedName>
</protein>
<sequence>MKSILYVIFLVFCSVQVLGQNYHDVQKMAVTDRPPMDNYRYEFPWLNNYELENVLINRIRTPFGFERYLHKEGSFAHWLQHLPLKPGSPKVYLYDGSPKWNQEAHCYVVDIETGTKDLQQCADALMRLRAEYLYSNGKQDDIHFEYTNGAEVRYSKWKEGYMPVPQSGGVVKWVPSQKAGSGYNKFKDYLIQVYNYAGTHSLDKELTKVEFREMEPGDIIIEGGFPGHGIIVVDMALNRKTGEKLFLLAQSYMPAQDIQILRNPNNLKLSPWYSLSDIDYILDTPEWEFDTDDLRRWN</sequence>
<evidence type="ECO:0000313" key="1">
    <source>
        <dbReference type="EMBL" id="CAG5080390.1"/>
    </source>
</evidence>
<keyword evidence="2" id="KW-1185">Reference proteome</keyword>